<accession>A0A8J2NW22</accession>
<evidence type="ECO:0000313" key="1">
    <source>
        <dbReference type="EMBL" id="CAG7728658.1"/>
    </source>
</evidence>
<dbReference type="AlphaFoldDB" id="A0A8J2NW22"/>
<sequence length="21" mass="2584">MILRSYLLCSIGHRADRFERF</sequence>
<dbReference type="Proteomes" id="UP000708208">
    <property type="component" value="Unassembled WGS sequence"/>
</dbReference>
<proteinExistence type="predicted"/>
<protein>
    <submittedName>
        <fullName evidence="1">Uncharacterized protein</fullName>
    </submittedName>
</protein>
<gene>
    <name evidence="1" type="ORF">AFUS01_LOCUS17420</name>
</gene>
<dbReference type="EMBL" id="CAJVCH010166339">
    <property type="protein sequence ID" value="CAG7728658.1"/>
    <property type="molecule type" value="Genomic_DNA"/>
</dbReference>
<evidence type="ECO:0000313" key="2">
    <source>
        <dbReference type="Proteomes" id="UP000708208"/>
    </source>
</evidence>
<organism evidence="1 2">
    <name type="scientific">Allacma fusca</name>
    <dbReference type="NCBI Taxonomy" id="39272"/>
    <lineage>
        <taxon>Eukaryota</taxon>
        <taxon>Metazoa</taxon>
        <taxon>Ecdysozoa</taxon>
        <taxon>Arthropoda</taxon>
        <taxon>Hexapoda</taxon>
        <taxon>Collembola</taxon>
        <taxon>Symphypleona</taxon>
        <taxon>Sminthuridae</taxon>
        <taxon>Allacma</taxon>
    </lineage>
</organism>
<keyword evidence="2" id="KW-1185">Reference proteome</keyword>
<reference evidence="1" key="1">
    <citation type="submission" date="2021-06" db="EMBL/GenBank/DDBJ databases">
        <authorList>
            <person name="Hodson N. C."/>
            <person name="Mongue J. A."/>
            <person name="Jaron S. K."/>
        </authorList>
    </citation>
    <scope>NUCLEOTIDE SEQUENCE</scope>
</reference>
<name>A0A8J2NW22_9HEXA</name>
<feature type="non-terminal residue" evidence="1">
    <location>
        <position position="1"/>
    </location>
</feature>
<comment type="caution">
    <text evidence="1">The sequence shown here is derived from an EMBL/GenBank/DDBJ whole genome shotgun (WGS) entry which is preliminary data.</text>
</comment>